<reference evidence="14" key="1">
    <citation type="submission" date="2020-02" db="EMBL/GenBank/DDBJ databases">
        <authorList>
            <person name="Meier V. D."/>
        </authorList>
    </citation>
    <scope>NUCLEOTIDE SEQUENCE</scope>
    <source>
        <strain evidence="14">AVDCRST_MAG20</strain>
    </source>
</reference>
<proteinExistence type="inferred from homology"/>
<dbReference type="PANTHER" id="PTHR31616:SF0">
    <property type="entry name" value="GLUCAN 1,4-ALPHA-GLUCOSIDASE"/>
    <property type="match status" value="1"/>
</dbReference>
<keyword evidence="5 14" id="KW-0378">Hydrolase</keyword>
<dbReference type="SUPFAM" id="SSF48208">
    <property type="entry name" value="Six-hairpin glycosidases"/>
    <property type="match status" value="1"/>
</dbReference>
<evidence type="ECO:0000256" key="10">
    <source>
        <dbReference type="ARBA" id="ARBA00053030"/>
    </source>
</evidence>
<dbReference type="InterPro" id="IPR045582">
    <property type="entry name" value="Trehalase-like_N"/>
</dbReference>
<feature type="domain" description="Trehalase-like N-terminal" evidence="13">
    <location>
        <begin position="3"/>
        <end position="177"/>
    </location>
</feature>
<evidence type="ECO:0000256" key="5">
    <source>
        <dbReference type="ARBA" id="ARBA00022801"/>
    </source>
</evidence>
<comment type="cofactor">
    <cofactor evidence="10">
        <name>phosphate</name>
        <dbReference type="ChEBI" id="CHEBI:43474"/>
    </cofactor>
</comment>
<evidence type="ECO:0000259" key="12">
    <source>
        <dbReference type="Pfam" id="PF00723"/>
    </source>
</evidence>
<evidence type="ECO:0000256" key="9">
    <source>
        <dbReference type="ARBA" id="ARBA00031637"/>
    </source>
</evidence>
<dbReference type="Gene3D" id="1.50.10.10">
    <property type="match status" value="1"/>
</dbReference>
<evidence type="ECO:0000256" key="7">
    <source>
        <dbReference type="ARBA" id="ARBA00023295"/>
    </source>
</evidence>
<dbReference type="Pfam" id="PF00723">
    <property type="entry name" value="Glyco_hydro_15"/>
    <property type="match status" value="1"/>
</dbReference>
<keyword evidence="7 14" id="KW-0326">Glycosidase</keyword>
<dbReference type="PANTHER" id="PTHR31616">
    <property type="entry name" value="TREHALASE"/>
    <property type="match status" value="1"/>
</dbReference>
<comment type="similarity">
    <text evidence="2">Belongs to the glycosyl hydrolase 15 family.</text>
</comment>
<dbReference type="AlphaFoldDB" id="A0A6J4I101"/>
<name>A0A6J4I101_9ACTN</name>
<evidence type="ECO:0000256" key="6">
    <source>
        <dbReference type="ARBA" id="ARBA00023277"/>
    </source>
</evidence>
<keyword evidence="6" id="KW-0119">Carbohydrate metabolism</keyword>
<dbReference type="GO" id="GO:0005993">
    <property type="term" value="P:trehalose catabolic process"/>
    <property type="evidence" value="ECO:0007669"/>
    <property type="project" value="UniProtKB-ARBA"/>
</dbReference>
<evidence type="ECO:0000259" key="13">
    <source>
        <dbReference type="Pfam" id="PF19291"/>
    </source>
</evidence>
<evidence type="ECO:0000313" key="14">
    <source>
        <dbReference type="EMBL" id="CAA9239227.1"/>
    </source>
</evidence>
<protein>
    <recommendedName>
        <fullName evidence="4">Trehalase</fullName>
        <ecNumber evidence="3">3.2.1.28</ecNumber>
    </recommendedName>
    <alternativeName>
        <fullName evidence="8">Alpha,alpha-trehalase</fullName>
    </alternativeName>
    <alternativeName>
        <fullName evidence="9">Alpha,alpha-trehalose glucohydrolase</fullName>
    </alternativeName>
</protein>
<evidence type="ECO:0000256" key="3">
    <source>
        <dbReference type="ARBA" id="ARBA00012757"/>
    </source>
</evidence>
<accession>A0A6J4I101</accession>
<dbReference type="Pfam" id="PF19291">
    <property type="entry name" value="TREH_N"/>
    <property type="match status" value="1"/>
</dbReference>
<evidence type="ECO:0000256" key="4">
    <source>
        <dbReference type="ARBA" id="ARBA00019905"/>
    </source>
</evidence>
<comment type="pathway">
    <text evidence="11">Glycan degradation; trehalose degradation; D-glucose from alpha,alpha-trehalose: step 1/1.</text>
</comment>
<dbReference type="InterPro" id="IPR011613">
    <property type="entry name" value="GH15-like"/>
</dbReference>
<evidence type="ECO:0000256" key="2">
    <source>
        <dbReference type="ARBA" id="ARBA00006188"/>
    </source>
</evidence>
<dbReference type="FunFam" id="1.50.10.10:FF:000005">
    <property type="entry name" value="Glycosyl hydrolase, glucoamylase"/>
    <property type="match status" value="1"/>
</dbReference>
<dbReference type="InterPro" id="IPR008928">
    <property type="entry name" value="6-hairpin_glycosidase_sf"/>
</dbReference>
<dbReference type="GO" id="GO:0004555">
    <property type="term" value="F:alpha,alpha-trehalase activity"/>
    <property type="evidence" value="ECO:0007669"/>
    <property type="project" value="UniProtKB-EC"/>
</dbReference>
<evidence type="ECO:0000256" key="1">
    <source>
        <dbReference type="ARBA" id="ARBA00001576"/>
    </source>
</evidence>
<sequence length="593" mass="66001">MPSPIESYALLGDTHTAALVDRHGSLDWLCFPRFSSPACFAALLGTRENGHWLVGPAGGGECTSRSYRNGSLVLETRFETAGGAVTVIDFMPPRDQAPDVVRIVRGESGRVAMRSELRIRFDYGSIVPWVRRADGRISAVGGPDALCFDTPVEVHGEGMSSVAEFEVGAGDEIPFVLMWHPSHQSPPPAIDPFRALAETDAWWAEWSARLTYEGPWQEAVERSLIVLKALTYHPTGGIVAAPTTSIPEDLGGVRNWDYRYCWLRDATFTLDALVATGHTEEAIAWRDWLLRAVAGDPSKLQIMYGPRGERRLQEEELPWLPGYEGSAPVRIGNAASDQFQLDVYGEVIDSLHQGRKAGIEIDPNAWALECMLLEDLSERWRLPDEGIWEVRAERRHFTHSKVLAWVAFDRGVKAVERFGQHGPVEAWRAHRDAIRAEVLAHGWDDDRRSFVQSYGSKALDASLLILPLVGFLPASDERMASTVRAIERELVVDGLVRRYDPAEADDGLPGDEGAFLMCTFWLVDCLEQMGRIDEAHDLFERLLDLRNDLGLLAEQYDTKAGRLVGNYPQAFSHVSLVHSARNLEGDGEAVHRC</sequence>
<evidence type="ECO:0000256" key="8">
    <source>
        <dbReference type="ARBA" id="ARBA00030473"/>
    </source>
</evidence>
<dbReference type="EMBL" id="CADCSY010000074">
    <property type="protein sequence ID" value="CAA9239227.1"/>
    <property type="molecule type" value="Genomic_DNA"/>
</dbReference>
<evidence type="ECO:0000256" key="11">
    <source>
        <dbReference type="ARBA" id="ARBA00060615"/>
    </source>
</evidence>
<feature type="domain" description="GH15-like" evidence="12">
    <location>
        <begin position="217"/>
        <end position="579"/>
    </location>
</feature>
<organism evidence="14">
    <name type="scientific">uncultured Acidimicrobiales bacterium</name>
    <dbReference type="NCBI Taxonomy" id="310071"/>
    <lineage>
        <taxon>Bacteria</taxon>
        <taxon>Bacillati</taxon>
        <taxon>Actinomycetota</taxon>
        <taxon>Acidimicrobiia</taxon>
        <taxon>Acidimicrobiales</taxon>
        <taxon>environmental samples</taxon>
    </lineage>
</organism>
<dbReference type="InterPro" id="IPR012341">
    <property type="entry name" value="6hp_glycosidase-like_sf"/>
</dbReference>
<comment type="catalytic activity">
    <reaction evidence="1">
        <text>alpha,alpha-trehalose + H2O = alpha-D-glucose + beta-D-glucose</text>
        <dbReference type="Rhea" id="RHEA:32675"/>
        <dbReference type="ChEBI" id="CHEBI:15377"/>
        <dbReference type="ChEBI" id="CHEBI:15903"/>
        <dbReference type="ChEBI" id="CHEBI:16551"/>
        <dbReference type="ChEBI" id="CHEBI:17925"/>
        <dbReference type="EC" id="3.2.1.28"/>
    </reaction>
</comment>
<dbReference type="EC" id="3.2.1.28" evidence="3"/>
<gene>
    <name evidence="14" type="ORF">AVDCRST_MAG20-1643</name>
</gene>